<name>A0A6J4JVM5_9PSEU</name>
<feature type="compositionally biased region" description="Low complexity" evidence="1">
    <location>
        <begin position="359"/>
        <end position="370"/>
    </location>
</feature>
<feature type="compositionally biased region" description="Basic and acidic residues" evidence="1">
    <location>
        <begin position="260"/>
        <end position="271"/>
    </location>
</feature>
<dbReference type="EMBL" id="CADCTH010000532">
    <property type="protein sequence ID" value="CAA9288501.1"/>
    <property type="molecule type" value="Genomic_DNA"/>
</dbReference>
<feature type="compositionally biased region" description="Low complexity" evidence="1">
    <location>
        <begin position="240"/>
        <end position="251"/>
    </location>
</feature>
<feature type="compositionally biased region" description="Basic residues" evidence="1">
    <location>
        <begin position="151"/>
        <end position="163"/>
    </location>
</feature>
<feature type="compositionally biased region" description="Basic and acidic residues" evidence="1">
    <location>
        <begin position="136"/>
        <end position="150"/>
    </location>
</feature>
<feature type="compositionally biased region" description="Low complexity" evidence="1">
    <location>
        <begin position="164"/>
        <end position="175"/>
    </location>
</feature>
<feature type="compositionally biased region" description="Low complexity" evidence="1">
    <location>
        <begin position="74"/>
        <end position="94"/>
    </location>
</feature>
<feature type="compositionally biased region" description="Basic and acidic residues" evidence="1">
    <location>
        <begin position="179"/>
        <end position="199"/>
    </location>
</feature>
<feature type="compositionally biased region" description="Basic and acidic residues" evidence="1">
    <location>
        <begin position="371"/>
        <end position="391"/>
    </location>
</feature>
<reference evidence="2" key="1">
    <citation type="submission" date="2020-02" db="EMBL/GenBank/DDBJ databases">
        <authorList>
            <person name="Meier V. D."/>
        </authorList>
    </citation>
    <scope>NUCLEOTIDE SEQUENCE</scope>
    <source>
        <strain evidence="2">AVDCRST_MAG54</strain>
    </source>
</reference>
<feature type="non-terminal residue" evidence="2">
    <location>
        <position position="415"/>
    </location>
</feature>
<evidence type="ECO:0000313" key="2">
    <source>
        <dbReference type="EMBL" id="CAA9288501.1"/>
    </source>
</evidence>
<evidence type="ECO:0000256" key="1">
    <source>
        <dbReference type="SAM" id="MobiDB-lite"/>
    </source>
</evidence>
<sequence>DVPSGVPGTRPHGPPATAPGGAAPAAAPGPPRARSRAAAPRARPHRRRPARDRAPPHPAGRLRLHRRGGGGRGVAEPGAGRVRRAGVPAPGAARRLAHRHLDDHARRALGTAVRVRPHRVHPDDAPRRRAGGGARRGPDRGAAHPLDHGHHVARGPRRGRARHAALVPALPLARPGGEPGDRATCRGGRQRGDHADRGHPGRGAPPARRPQRADHPAGPHGADAVRHGAPPALVAQPALHGAAGVRGAHVVGGHGRRAHRLDLRPGADPRRPHVAPIHVERPARGEGRADRRGRPAGGRRGRRRGDRVQPRRAPARSRTRPPRDAALGGRRGRRRGRGPARHGHHVGRGHRRRRRARRLGLPGRPGVPLRADGRRREGRRAPRDDAHRGDPPDDGAARGVVGQGAHPRPRAATRL</sequence>
<feature type="compositionally biased region" description="Basic and acidic residues" evidence="1">
    <location>
        <begin position="278"/>
        <end position="293"/>
    </location>
</feature>
<feature type="non-terminal residue" evidence="2">
    <location>
        <position position="1"/>
    </location>
</feature>
<gene>
    <name evidence="2" type="ORF">AVDCRST_MAG54-4243</name>
</gene>
<accession>A0A6J4JVM5</accession>
<feature type="region of interest" description="Disordered" evidence="1">
    <location>
        <begin position="1"/>
        <end position="415"/>
    </location>
</feature>
<proteinExistence type="predicted"/>
<organism evidence="2">
    <name type="scientific">uncultured Actinomycetospora sp</name>
    <dbReference type="NCBI Taxonomy" id="1135996"/>
    <lineage>
        <taxon>Bacteria</taxon>
        <taxon>Bacillati</taxon>
        <taxon>Actinomycetota</taxon>
        <taxon>Actinomycetes</taxon>
        <taxon>Pseudonocardiales</taxon>
        <taxon>Pseudonocardiaceae</taxon>
        <taxon>Actinomycetospora</taxon>
        <taxon>environmental samples</taxon>
    </lineage>
</organism>
<protein>
    <submittedName>
        <fullName evidence="2">L-lactate dehydrogenase</fullName>
    </submittedName>
</protein>
<feature type="compositionally biased region" description="Basic residues" evidence="1">
    <location>
        <begin position="330"/>
        <end position="358"/>
    </location>
</feature>
<dbReference type="AlphaFoldDB" id="A0A6J4JVM5"/>
<feature type="compositionally biased region" description="Basic residues" evidence="1">
    <location>
        <begin position="60"/>
        <end position="69"/>
    </location>
</feature>